<sequence>LASHLHLKRCQLHLLTDRGSGDEMSPLTNLSVCHCVDDVFYVEQKTTQINNMFYFVVFKVFFQSK</sequence>
<keyword evidence="1" id="KW-0812">Transmembrane</keyword>
<reference evidence="1" key="1">
    <citation type="submission" date="2016-05" db="EMBL/GenBank/DDBJ databases">
        <authorList>
            <person name="Lavstsen T."/>
            <person name="Jespersen J.S."/>
        </authorList>
    </citation>
    <scope>NUCLEOTIDE SEQUENCE</scope>
    <source>
        <tissue evidence="1">Brain</tissue>
    </source>
</reference>
<dbReference type="AlphaFoldDB" id="A0A1A8BSU0"/>
<evidence type="ECO:0000313" key="1">
    <source>
        <dbReference type="EMBL" id="SBP69721.1"/>
    </source>
</evidence>
<accession>A0A1A8BSU0</accession>
<reference evidence="1" key="2">
    <citation type="submission" date="2016-06" db="EMBL/GenBank/DDBJ databases">
        <title>The genome of a short-lived fish provides insights into sex chromosome evolution and the genetic control of aging.</title>
        <authorList>
            <person name="Reichwald K."/>
            <person name="Felder M."/>
            <person name="Petzold A."/>
            <person name="Koch P."/>
            <person name="Groth M."/>
            <person name="Platzer M."/>
        </authorList>
    </citation>
    <scope>NUCLEOTIDE SEQUENCE</scope>
    <source>
        <tissue evidence="1">Brain</tissue>
    </source>
</reference>
<dbReference type="EMBL" id="HADZ01005780">
    <property type="protein sequence ID" value="SBP69721.1"/>
    <property type="molecule type" value="Transcribed_RNA"/>
</dbReference>
<protein>
    <submittedName>
        <fullName evidence="1">Transmembrane protein 79b</fullName>
    </submittedName>
</protein>
<proteinExistence type="predicted"/>
<feature type="non-terminal residue" evidence="1">
    <location>
        <position position="1"/>
    </location>
</feature>
<gene>
    <name evidence="1" type="primary">TMEM79B</name>
</gene>
<name>A0A1A8BSU0_NOTKA</name>
<organism evidence="1">
    <name type="scientific">Nothobranchius kadleci</name>
    <name type="common">African annual killifish</name>
    <dbReference type="NCBI Taxonomy" id="1051664"/>
    <lineage>
        <taxon>Eukaryota</taxon>
        <taxon>Metazoa</taxon>
        <taxon>Chordata</taxon>
        <taxon>Craniata</taxon>
        <taxon>Vertebrata</taxon>
        <taxon>Euteleostomi</taxon>
        <taxon>Actinopterygii</taxon>
        <taxon>Neopterygii</taxon>
        <taxon>Teleostei</taxon>
        <taxon>Neoteleostei</taxon>
        <taxon>Acanthomorphata</taxon>
        <taxon>Ovalentaria</taxon>
        <taxon>Atherinomorphae</taxon>
        <taxon>Cyprinodontiformes</taxon>
        <taxon>Nothobranchiidae</taxon>
        <taxon>Nothobranchius</taxon>
    </lineage>
</organism>
<keyword evidence="1" id="KW-0472">Membrane</keyword>